<dbReference type="PANTHER" id="PTHR43448:SF2">
    <property type="entry name" value="PROTOHEME IX FARNESYLTRANSFERASE, MITOCHONDRIAL"/>
    <property type="match status" value="1"/>
</dbReference>
<reference evidence="15" key="1">
    <citation type="submission" date="2022-11" db="UniProtKB">
        <authorList>
            <consortium name="EnsemblMetazoa"/>
        </authorList>
    </citation>
    <scope>IDENTIFICATION</scope>
</reference>
<keyword evidence="6 14" id="KW-1133">Transmembrane helix</keyword>
<feature type="region of interest" description="Disordered" evidence="13">
    <location>
        <begin position="153"/>
        <end position="183"/>
    </location>
</feature>
<evidence type="ECO:0000313" key="16">
    <source>
        <dbReference type="Proteomes" id="UP000887568"/>
    </source>
</evidence>
<dbReference type="PROSITE" id="PS00943">
    <property type="entry name" value="UBIA"/>
    <property type="match status" value="1"/>
</dbReference>
<proteinExistence type="inferred from homology"/>
<feature type="transmembrane region" description="Helical" evidence="14">
    <location>
        <begin position="405"/>
        <end position="425"/>
    </location>
</feature>
<evidence type="ECO:0000256" key="4">
    <source>
        <dbReference type="ARBA" id="ARBA00022692"/>
    </source>
</evidence>
<evidence type="ECO:0000256" key="10">
    <source>
        <dbReference type="ARBA" id="ARBA00030253"/>
    </source>
</evidence>
<dbReference type="PANTHER" id="PTHR43448">
    <property type="entry name" value="PROTOHEME IX FARNESYLTRANSFERASE, MITOCHONDRIAL"/>
    <property type="match status" value="1"/>
</dbReference>
<accession>A0A914AW64</accession>
<dbReference type="OrthoDB" id="5211at2759"/>
<feature type="transmembrane region" description="Helical" evidence="14">
    <location>
        <begin position="454"/>
        <end position="471"/>
    </location>
</feature>
<dbReference type="CDD" id="cd13957">
    <property type="entry name" value="PT_UbiA_Cox10"/>
    <property type="match status" value="1"/>
</dbReference>
<dbReference type="AlphaFoldDB" id="A0A914AW64"/>
<comment type="catalytic activity">
    <reaction evidence="11">
        <text>heme b + (2E,6E)-farnesyl diphosphate + H2O = Fe(II)-heme o + diphosphate</text>
        <dbReference type="Rhea" id="RHEA:28070"/>
        <dbReference type="ChEBI" id="CHEBI:15377"/>
        <dbReference type="ChEBI" id="CHEBI:33019"/>
        <dbReference type="ChEBI" id="CHEBI:60344"/>
        <dbReference type="ChEBI" id="CHEBI:60530"/>
        <dbReference type="ChEBI" id="CHEBI:175763"/>
        <dbReference type="EC" id="2.5.1.141"/>
    </reaction>
</comment>
<evidence type="ECO:0000256" key="11">
    <source>
        <dbReference type="ARBA" id="ARBA00047690"/>
    </source>
</evidence>
<evidence type="ECO:0000256" key="8">
    <source>
        <dbReference type="ARBA" id="ARBA00023133"/>
    </source>
</evidence>
<dbReference type="Proteomes" id="UP000887568">
    <property type="component" value="Unplaced"/>
</dbReference>
<evidence type="ECO:0000256" key="7">
    <source>
        <dbReference type="ARBA" id="ARBA00023128"/>
    </source>
</evidence>
<evidence type="ECO:0000256" key="12">
    <source>
        <dbReference type="PIRNR" id="PIRNR001773"/>
    </source>
</evidence>
<keyword evidence="4 14" id="KW-0812">Transmembrane</keyword>
<keyword evidence="7 12" id="KW-0496">Mitochondrion</keyword>
<feature type="compositionally biased region" description="Polar residues" evidence="13">
    <location>
        <begin position="112"/>
        <end position="126"/>
    </location>
</feature>
<evidence type="ECO:0000256" key="5">
    <source>
        <dbReference type="ARBA" id="ARBA00022946"/>
    </source>
</evidence>
<dbReference type="InterPro" id="IPR030470">
    <property type="entry name" value="UbiA_prenylTrfase_CS"/>
</dbReference>
<evidence type="ECO:0000256" key="13">
    <source>
        <dbReference type="SAM" id="MobiDB-lite"/>
    </source>
</evidence>
<feature type="region of interest" description="Disordered" evidence="13">
    <location>
        <begin position="78"/>
        <end position="136"/>
    </location>
</feature>
<dbReference type="PIRSF" id="PIRSF001773">
    <property type="entry name" value="COX10"/>
    <property type="match status" value="1"/>
</dbReference>
<dbReference type="InterPro" id="IPR000537">
    <property type="entry name" value="UbiA_prenyltransferase"/>
</dbReference>
<dbReference type="EnsemblMetazoa" id="XM_038211567.1">
    <property type="protein sequence ID" value="XP_038067495.1"/>
    <property type="gene ID" value="LOC119737312"/>
</dbReference>
<feature type="compositionally biased region" description="Basic and acidic residues" evidence="13">
    <location>
        <begin position="163"/>
        <end position="176"/>
    </location>
</feature>
<evidence type="ECO:0000256" key="6">
    <source>
        <dbReference type="ARBA" id="ARBA00022989"/>
    </source>
</evidence>
<dbReference type="HAMAP" id="MF_00154">
    <property type="entry name" value="CyoE_CtaB"/>
    <property type="match status" value="1"/>
</dbReference>
<organism evidence="15 16">
    <name type="scientific">Patiria miniata</name>
    <name type="common">Bat star</name>
    <name type="synonym">Asterina miniata</name>
    <dbReference type="NCBI Taxonomy" id="46514"/>
    <lineage>
        <taxon>Eukaryota</taxon>
        <taxon>Metazoa</taxon>
        <taxon>Echinodermata</taxon>
        <taxon>Eleutherozoa</taxon>
        <taxon>Asterozoa</taxon>
        <taxon>Asteroidea</taxon>
        <taxon>Valvatacea</taxon>
        <taxon>Valvatida</taxon>
        <taxon>Asterinidae</taxon>
        <taxon>Patiria</taxon>
    </lineage>
</organism>
<keyword evidence="9 12" id="KW-0472">Membrane</keyword>
<keyword evidence="3 12" id="KW-0808">Transferase</keyword>
<dbReference type="InterPro" id="IPR016315">
    <property type="entry name" value="Protohaem_IX_farnesylTrfase_mt"/>
</dbReference>
<dbReference type="GeneID" id="119737312"/>
<evidence type="ECO:0000256" key="1">
    <source>
        <dbReference type="ARBA" id="ARBA00004225"/>
    </source>
</evidence>
<dbReference type="RefSeq" id="XP_038067495.1">
    <property type="nucleotide sequence ID" value="XM_038211567.1"/>
</dbReference>
<evidence type="ECO:0000256" key="2">
    <source>
        <dbReference type="ARBA" id="ARBA00016335"/>
    </source>
</evidence>
<name>A0A914AW64_PATMI</name>
<dbReference type="InterPro" id="IPR006369">
    <property type="entry name" value="Protohaem_IX_farnesylTrfase"/>
</dbReference>
<comment type="similarity">
    <text evidence="12">Belongs to the ubiA prenyltransferase family.</text>
</comment>
<keyword evidence="8 12" id="KW-0350">Heme biosynthesis</keyword>
<comment type="subcellular location">
    <subcellularLocation>
        <location evidence="1">Mitochondrion membrane</location>
        <topology evidence="1">Multi-pass membrane protein</topology>
    </subcellularLocation>
</comment>
<sequence>MAATFAKRTSPLYRRFSTLSKCEPCYVCNSSGAGNQPRMTMSMHQFALKILPRYSALLSSFLHAQTRRSVHLCASVTQRAGKKNRTKQVTSKYASSAVKPYPVPASHPDPHPSTSDQTSVPKPTQDSPDRSPADWSPAIQDLNQRVETAIQSTVDQVTPCPIEPKDGNKGEEKEAEGVAEPSLGQWREQRVGLGQLPSLYLQLSKSRLTGLVVISALAGYGMAPGVFELSTCALTALGTFLTSCSANTVNQYFEVPYDSQMARTRNRVLVKGLLSPLHAVGFASVVGTAGVGILALTVNPLAAAIAASTWALYVAVYTPLKRLSIVNTWVGAVVGALPPAIGWAACTGALEPGALLMAGFLYCWQFPHFNALSWNLRSDYSRGGYRMMATTNPSLCRRVALRHSLGMLGLSTLAPVIGLTTWTFALDSLPLNLWLVHLGWRFYRKADSQSAKQLFKFTLLHLPLLMLLLLISKKSLHPDQALEGVAATL</sequence>
<evidence type="ECO:0000256" key="14">
    <source>
        <dbReference type="SAM" id="Phobius"/>
    </source>
</evidence>
<keyword evidence="5" id="KW-0809">Transit peptide</keyword>
<feature type="transmembrane region" description="Helical" evidence="14">
    <location>
        <begin position="273"/>
        <end position="295"/>
    </location>
</feature>
<evidence type="ECO:0000256" key="9">
    <source>
        <dbReference type="ARBA" id="ARBA00023136"/>
    </source>
</evidence>
<keyword evidence="16" id="KW-1185">Reference proteome</keyword>
<dbReference type="GO" id="GO:0006784">
    <property type="term" value="P:heme A biosynthetic process"/>
    <property type="evidence" value="ECO:0007669"/>
    <property type="project" value="TreeGrafter"/>
</dbReference>
<dbReference type="FunFam" id="1.10.357.140:FF:000004">
    <property type="entry name" value="Protoheme IX farnesyltransferase, mitochondrial"/>
    <property type="match status" value="1"/>
</dbReference>
<evidence type="ECO:0000313" key="15">
    <source>
        <dbReference type="EnsemblMetazoa" id="XP_038067496.1"/>
    </source>
</evidence>
<dbReference type="Pfam" id="PF01040">
    <property type="entry name" value="UbiA"/>
    <property type="match status" value="1"/>
</dbReference>
<dbReference type="InterPro" id="IPR044878">
    <property type="entry name" value="UbiA_sf"/>
</dbReference>
<dbReference type="CTD" id="1352"/>
<dbReference type="EC" id="2.5.1.-" evidence="12"/>
<feature type="transmembrane region" description="Helical" evidence="14">
    <location>
        <begin position="301"/>
        <end position="320"/>
    </location>
</feature>
<dbReference type="GO" id="GO:0008495">
    <property type="term" value="F:protoheme IX farnesyltransferase activity"/>
    <property type="evidence" value="ECO:0007669"/>
    <property type="project" value="UniProtKB-EC"/>
</dbReference>
<dbReference type="EnsemblMetazoa" id="XM_038211568.1">
    <property type="protein sequence ID" value="XP_038067496.1"/>
    <property type="gene ID" value="LOC119737312"/>
</dbReference>
<dbReference type="NCBIfam" id="TIGR01473">
    <property type="entry name" value="cyoE_ctaB"/>
    <property type="match status" value="1"/>
</dbReference>
<comment type="function">
    <text evidence="12">Converts protoheme IX and farnesyl diphosphate to heme O.</text>
</comment>
<protein>
    <recommendedName>
        <fullName evidence="2 12">Protoheme IX farnesyltransferase, mitochondrial</fullName>
        <ecNumber evidence="12">2.5.1.-</ecNumber>
    </recommendedName>
    <alternativeName>
        <fullName evidence="10 12">Heme O synthase</fullName>
    </alternativeName>
</protein>
<dbReference type="Gene3D" id="1.10.357.140">
    <property type="entry name" value="UbiA prenyltransferase"/>
    <property type="match status" value="1"/>
</dbReference>
<evidence type="ECO:0000256" key="3">
    <source>
        <dbReference type="ARBA" id="ARBA00022679"/>
    </source>
</evidence>
<dbReference type="GO" id="GO:0031966">
    <property type="term" value="C:mitochondrial membrane"/>
    <property type="evidence" value="ECO:0007669"/>
    <property type="project" value="UniProtKB-SubCell"/>
</dbReference>
<dbReference type="OMA" id="MMENRRS"/>
<dbReference type="RefSeq" id="XP_038067496.1">
    <property type="nucleotide sequence ID" value="XM_038211568.1"/>
</dbReference>